<feature type="transmembrane region" description="Helical" evidence="8">
    <location>
        <begin position="67"/>
        <end position="89"/>
    </location>
</feature>
<sequence>MELAATVAVQVCIMFLLIVLGFIIKKCKLITQEGSKQLSDILLVFVTPCVVIKAYQVDFELGLASGLLTAFIAATVINVVSILVSKLIFGRGHTPRGQIDQYCAAYSNCGFMAIPLLEAVLGAEGVFYGSAYLAVFNVLNWTHGIYLYTQDKKSLSLKKILINPGVIGVVIGLALFFARIRLPGVLYTAVDYMSGLNTPLAMLLLGVFLADVNFATALKNGRLYLVSLVRLVLVPVIGILLLKLPFVGAAVAVAVIIPAACPSATAAALFAAKYDLDAGYASEIVALNTLMSIVTIPLIVALNSLIPAFLG</sequence>
<evidence type="ECO:0000256" key="7">
    <source>
        <dbReference type="ARBA" id="ARBA00023136"/>
    </source>
</evidence>
<evidence type="ECO:0000313" key="9">
    <source>
        <dbReference type="EMBL" id="HIV03425.1"/>
    </source>
</evidence>
<keyword evidence="7 8" id="KW-0472">Membrane</keyword>
<evidence type="ECO:0000256" key="3">
    <source>
        <dbReference type="ARBA" id="ARBA00022448"/>
    </source>
</evidence>
<comment type="caution">
    <text evidence="9">The sequence shown here is derived from an EMBL/GenBank/DDBJ whole genome shotgun (WGS) entry which is preliminary data.</text>
</comment>
<evidence type="ECO:0000256" key="1">
    <source>
        <dbReference type="ARBA" id="ARBA00004651"/>
    </source>
</evidence>
<dbReference type="GO" id="GO:0005886">
    <property type="term" value="C:plasma membrane"/>
    <property type="evidence" value="ECO:0007669"/>
    <property type="project" value="UniProtKB-SubCell"/>
</dbReference>
<feature type="transmembrane region" description="Helical" evidence="8">
    <location>
        <begin position="127"/>
        <end position="148"/>
    </location>
</feature>
<keyword evidence="5 8" id="KW-0812">Transmembrane</keyword>
<dbReference type="AlphaFoldDB" id="A0A9D1NID1"/>
<dbReference type="GO" id="GO:0055085">
    <property type="term" value="P:transmembrane transport"/>
    <property type="evidence" value="ECO:0007669"/>
    <property type="project" value="InterPro"/>
</dbReference>
<gene>
    <name evidence="9" type="ORF">IAC74_07600</name>
</gene>
<dbReference type="Pfam" id="PF03547">
    <property type="entry name" value="Mem_trans"/>
    <property type="match status" value="2"/>
</dbReference>
<evidence type="ECO:0000256" key="5">
    <source>
        <dbReference type="ARBA" id="ARBA00022692"/>
    </source>
</evidence>
<dbReference type="Proteomes" id="UP000886743">
    <property type="component" value="Unassembled WGS sequence"/>
</dbReference>
<keyword evidence="4" id="KW-1003">Cell membrane</keyword>
<feature type="transmembrane region" description="Helical" evidence="8">
    <location>
        <begin position="223"/>
        <end position="242"/>
    </location>
</feature>
<comment type="similarity">
    <text evidence="2">Belongs to the auxin efflux carrier (TC 2.A.69) family.</text>
</comment>
<feature type="transmembrane region" description="Helical" evidence="8">
    <location>
        <begin position="6"/>
        <end position="25"/>
    </location>
</feature>
<reference evidence="9" key="1">
    <citation type="submission" date="2020-10" db="EMBL/GenBank/DDBJ databases">
        <authorList>
            <person name="Gilroy R."/>
        </authorList>
    </citation>
    <scope>NUCLEOTIDE SEQUENCE</scope>
    <source>
        <strain evidence="9">4920</strain>
    </source>
</reference>
<feature type="transmembrane region" description="Helical" evidence="8">
    <location>
        <begin position="248"/>
        <end position="272"/>
    </location>
</feature>
<organism evidence="9 10">
    <name type="scientific">Candidatus Aphodoplasma excrementigallinarum</name>
    <dbReference type="NCBI Taxonomy" id="2840673"/>
    <lineage>
        <taxon>Bacteria</taxon>
        <taxon>Bacillati</taxon>
        <taxon>Bacillota</taxon>
        <taxon>Clostridia</taxon>
        <taxon>Eubacteriales</taxon>
        <taxon>Candidatus Aphodoplasma</taxon>
    </lineage>
</organism>
<dbReference type="InterPro" id="IPR038770">
    <property type="entry name" value="Na+/solute_symporter_sf"/>
</dbReference>
<proteinExistence type="inferred from homology"/>
<evidence type="ECO:0000313" key="10">
    <source>
        <dbReference type="Proteomes" id="UP000886743"/>
    </source>
</evidence>
<feature type="transmembrane region" description="Helical" evidence="8">
    <location>
        <begin position="160"/>
        <end position="180"/>
    </location>
</feature>
<keyword evidence="3" id="KW-0813">Transport</keyword>
<protein>
    <submittedName>
        <fullName evidence="9">AEC family transporter</fullName>
    </submittedName>
</protein>
<evidence type="ECO:0000256" key="8">
    <source>
        <dbReference type="SAM" id="Phobius"/>
    </source>
</evidence>
<dbReference type="EMBL" id="DVOF01000229">
    <property type="protein sequence ID" value="HIV03425.1"/>
    <property type="molecule type" value="Genomic_DNA"/>
</dbReference>
<feature type="transmembrane region" description="Helical" evidence="8">
    <location>
        <begin position="101"/>
        <end position="121"/>
    </location>
</feature>
<evidence type="ECO:0000256" key="4">
    <source>
        <dbReference type="ARBA" id="ARBA00022475"/>
    </source>
</evidence>
<name>A0A9D1NID1_9FIRM</name>
<dbReference type="PANTHER" id="PTHR36838">
    <property type="entry name" value="AUXIN EFFLUX CARRIER FAMILY PROTEIN"/>
    <property type="match status" value="1"/>
</dbReference>
<evidence type="ECO:0000256" key="6">
    <source>
        <dbReference type="ARBA" id="ARBA00022989"/>
    </source>
</evidence>
<accession>A0A9D1NID1</accession>
<comment type="subcellular location">
    <subcellularLocation>
        <location evidence="1">Cell membrane</location>
        <topology evidence="1">Multi-pass membrane protein</topology>
    </subcellularLocation>
</comment>
<reference evidence="9" key="2">
    <citation type="journal article" date="2021" name="PeerJ">
        <title>Extensive microbial diversity within the chicken gut microbiome revealed by metagenomics and culture.</title>
        <authorList>
            <person name="Gilroy R."/>
            <person name="Ravi A."/>
            <person name="Getino M."/>
            <person name="Pursley I."/>
            <person name="Horton D.L."/>
            <person name="Alikhan N.F."/>
            <person name="Baker D."/>
            <person name="Gharbi K."/>
            <person name="Hall N."/>
            <person name="Watson M."/>
            <person name="Adriaenssens E.M."/>
            <person name="Foster-Nyarko E."/>
            <person name="Jarju S."/>
            <person name="Secka A."/>
            <person name="Antonio M."/>
            <person name="Oren A."/>
            <person name="Chaudhuri R.R."/>
            <person name="La Ragione R."/>
            <person name="Hildebrand F."/>
            <person name="Pallen M.J."/>
        </authorList>
    </citation>
    <scope>NUCLEOTIDE SEQUENCE</scope>
    <source>
        <strain evidence="9">4920</strain>
    </source>
</reference>
<feature type="transmembrane region" description="Helical" evidence="8">
    <location>
        <begin position="284"/>
        <end position="310"/>
    </location>
</feature>
<keyword evidence="6 8" id="KW-1133">Transmembrane helix</keyword>
<dbReference type="PANTHER" id="PTHR36838:SF1">
    <property type="entry name" value="SLR1864 PROTEIN"/>
    <property type="match status" value="1"/>
</dbReference>
<evidence type="ECO:0000256" key="2">
    <source>
        <dbReference type="ARBA" id="ARBA00010145"/>
    </source>
</evidence>
<dbReference type="Gene3D" id="1.20.1530.20">
    <property type="match status" value="1"/>
</dbReference>
<dbReference type="InterPro" id="IPR004776">
    <property type="entry name" value="Mem_transp_PIN-like"/>
</dbReference>